<evidence type="ECO:0000256" key="2">
    <source>
        <dbReference type="ARBA" id="ARBA00022487"/>
    </source>
</evidence>
<dbReference type="ESTHER" id="musdo-EST23aes07">
    <property type="family name" value="Carb_B_Arthropoda"/>
</dbReference>
<dbReference type="EC" id="3.1.1.-" evidence="6"/>
<dbReference type="STRING" id="7370.A0A1I8M5J7"/>
<evidence type="ECO:0000256" key="5">
    <source>
        <dbReference type="ARBA" id="ARBA00023180"/>
    </source>
</evidence>
<protein>
    <recommendedName>
        <fullName evidence="6">Carboxylic ester hydrolase</fullName>
        <ecNumber evidence="6">3.1.1.-</ecNumber>
    </recommendedName>
</protein>
<evidence type="ECO:0000259" key="7">
    <source>
        <dbReference type="Pfam" id="PF00135"/>
    </source>
</evidence>
<dbReference type="PROSITE" id="PS00122">
    <property type="entry name" value="CARBOXYLESTERASE_B_1"/>
    <property type="match status" value="1"/>
</dbReference>
<reference evidence="8" key="1">
    <citation type="submission" date="2020-05" db="UniProtKB">
        <authorList>
            <consortium name="EnsemblMetazoa"/>
        </authorList>
    </citation>
    <scope>IDENTIFICATION</scope>
    <source>
        <strain evidence="8">Aabys</strain>
    </source>
</reference>
<keyword evidence="5" id="KW-0325">Glycoprotein</keyword>
<proteinExistence type="inferred from homology"/>
<comment type="similarity">
    <text evidence="1 6">Belongs to the type-B carboxylesterase/lipase family.</text>
</comment>
<dbReference type="EnsemblMetazoa" id="MDOA001457-RA">
    <property type="protein sequence ID" value="MDOA001457-PA"/>
    <property type="gene ID" value="MDOA001457"/>
</dbReference>
<dbReference type="eggNOG" id="KOG1516">
    <property type="taxonomic scope" value="Eukaryota"/>
</dbReference>
<accession>A0A1I8M5J7</accession>
<evidence type="ECO:0000256" key="4">
    <source>
        <dbReference type="ARBA" id="ARBA00023157"/>
    </source>
</evidence>
<feature type="domain" description="Carboxylesterase type B" evidence="7">
    <location>
        <begin position="32"/>
        <end position="548"/>
    </location>
</feature>
<dbReference type="VEuPathDB" id="VectorBase:MDOA001457"/>
<evidence type="ECO:0000313" key="8">
    <source>
        <dbReference type="EnsemblMetazoa" id="MDOA001457-PA"/>
    </source>
</evidence>
<dbReference type="Pfam" id="PF00135">
    <property type="entry name" value="COesterase"/>
    <property type="match status" value="1"/>
</dbReference>
<organism evidence="8">
    <name type="scientific">Musca domestica</name>
    <name type="common">House fly</name>
    <dbReference type="NCBI Taxonomy" id="7370"/>
    <lineage>
        <taxon>Eukaryota</taxon>
        <taxon>Metazoa</taxon>
        <taxon>Ecdysozoa</taxon>
        <taxon>Arthropoda</taxon>
        <taxon>Hexapoda</taxon>
        <taxon>Insecta</taxon>
        <taxon>Pterygota</taxon>
        <taxon>Neoptera</taxon>
        <taxon>Endopterygota</taxon>
        <taxon>Diptera</taxon>
        <taxon>Brachycera</taxon>
        <taxon>Muscomorpha</taxon>
        <taxon>Muscoidea</taxon>
        <taxon>Muscidae</taxon>
        <taxon>Musca</taxon>
    </lineage>
</organism>
<name>A0A1I8M5J7_MUSDO</name>
<keyword evidence="4" id="KW-1015">Disulfide bond</keyword>
<dbReference type="InterPro" id="IPR029058">
    <property type="entry name" value="AB_hydrolase_fold"/>
</dbReference>
<evidence type="ECO:0000256" key="1">
    <source>
        <dbReference type="ARBA" id="ARBA00005964"/>
    </source>
</evidence>
<dbReference type="SUPFAM" id="SSF53474">
    <property type="entry name" value="alpha/beta-Hydrolases"/>
    <property type="match status" value="1"/>
</dbReference>
<keyword evidence="2" id="KW-0719">Serine esterase</keyword>
<dbReference type="VEuPathDB" id="VectorBase:MDOMA2_021199"/>
<dbReference type="FunFam" id="3.40.50.1820:FF:000092">
    <property type="entry name" value="Carboxylic ester hydrolase"/>
    <property type="match status" value="1"/>
</dbReference>
<evidence type="ECO:0000256" key="6">
    <source>
        <dbReference type="RuleBase" id="RU361235"/>
    </source>
</evidence>
<evidence type="ECO:0000256" key="3">
    <source>
        <dbReference type="ARBA" id="ARBA00022801"/>
    </source>
</evidence>
<dbReference type="PANTHER" id="PTHR43142">
    <property type="entry name" value="CARBOXYLIC ESTER HYDROLASE"/>
    <property type="match status" value="1"/>
</dbReference>
<sequence>MNFKVSQMERLSWKLKCMVNKYTNYRLSTNENQIIDTEYGQIKGVKRMTVYDDSYYSFESIPYAKPPVGELRFKAPQRPVPWEGVRDCCGPANRSVQTDFISGKPTGSEDCLYLNVYTNDLNPDKKRPVMVFIHGGGFIFGEANRNWYGPDYFMKKPVVLVTVQYRLGVLGFLSLKSENLNVPGNAGLKDQVMALRWVKSNIANFGGDVDNITVFGESAGGASTHYMMITEQTRGLFHRGIMMSGNSMCSWASTECQSRALTMAKRVGYKGEENEKDILEFLMKANPYDLIKEEPQVLTPEEIQNKVMFPFGPTVEPYQTADCVVPKPIREMVKSAWGNSIPTLIGNTSYEGLLFKSIAKQYPDAVKELESCVNYVPRELADSERSAPETLERAAIVKKAHVDGETPTLDNFMELCSYFYFLFPMHRFLQLRFNHTAGTPIYLYRFDFDSEEIINPYRIMRFGRGVKGVSHADELTYLFWNILSKRLPKESREYKTIERMVGIWTEFATTGKPYSNDIAGMENLTWDPIKKSDDVYKCLNIGDELKVMDLPEMDKIKQWASIFDKKKELF</sequence>
<keyword evidence="3 6" id="KW-0378">Hydrolase</keyword>
<dbReference type="Gene3D" id="3.40.50.1820">
    <property type="entry name" value="alpha/beta hydrolase"/>
    <property type="match status" value="1"/>
</dbReference>
<dbReference type="GO" id="GO:0052689">
    <property type="term" value="F:carboxylic ester hydrolase activity"/>
    <property type="evidence" value="ECO:0007669"/>
    <property type="project" value="UniProtKB-KW"/>
</dbReference>
<dbReference type="InterPro" id="IPR019826">
    <property type="entry name" value="Carboxylesterase_B_AS"/>
</dbReference>
<dbReference type="AlphaFoldDB" id="A0A1I8M5J7"/>
<dbReference type="InterPro" id="IPR002018">
    <property type="entry name" value="CarbesteraseB"/>
</dbReference>
<dbReference type="PANTHER" id="PTHR43142:SF1">
    <property type="entry name" value="CARBOXYLIC ESTER HYDROLASE"/>
    <property type="match status" value="1"/>
</dbReference>